<dbReference type="EMBL" id="MT143618">
    <property type="protein sequence ID" value="QJA98938.1"/>
    <property type="molecule type" value="Genomic_DNA"/>
</dbReference>
<proteinExistence type="predicted"/>
<reference evidence="3" key="1">
    <citation type="submission" date="2020-03" db="EMBL/GenBank/DDBJ databases">
        <title>The deep terrestrial virosphere.</title>
        <authorList>
            <person name="Holmfeldt K."/>
            <person name="Nilsson E."/>
            <person name="Simone D."/>
            <person name="Lopez-Fernandez M."/>
            <person name="Wu X."/>
            <person name="de Brujin I."/>
            <person name="Lundin D."/>
            <person name="Andersson A."/>
            <person name="Bertilsson S."/>
            <person name="Dopson M."/>
        </authorList>
    </citation>
    <scope>NUCLEOTIDE SEQUENCE</scope>
    <source>
        <strain evidence="2">MM171A01442</strain>
        <strain evidence="3">MM171B00931</strain>
    </source>
</reference>
<evidence type="ECO:0000313" key="2">
    <source>
        <dbReference type="EMBL" id="QJA98938.1"/>
    </source>
</evidence>
<keyword evidence="1" id="KW-1133">Transmembrane helix</keyword>
<keyword evidence="1" id="KW-0812">Transmembrane</keyword>
<feature type="transmembrane region" description="Helical" evidence="1">
    <location>
        <begin position="6"/>
        <end position="25"/>
    </location>
</feature>
<evidence type="ECO:0000256" key="1">
    <source>
        <dbReference type="SAM" id="Phobius"/>
    </source>
</evidence>
<organism evidence="3">
    <name type="scientific">viral metagenome</name>
    <dbReference type="NCBI Taxonomy" id="1070528"/>
    <lineage>
        <taxon>unclassified sequences</taxon>
        <taxon>metagenomes</taxon>
        <taxon>organismal metagenomes</taxon>
    </lineage>
</organism>
<dbReference type="EMBL" id="MT143822">
    <property type="protein sequence ID" value="QJB03050.1"/>
    <property type="molecule type" value="Genomic_DNA"/>
</dbReference>
<dbReference type="AlphaFoldDB" id="A0A6M3MA08"/>
<sequence>MENRKFLLMYTLLLIIFMLLLFKFFGAGSENPTDKFWYKDAYDRGFRQGVNYAIDNKLDSTIYIKNIENAIPY</sequence>
<protein>
    <submittedName>
        <fullName evidence="3">Uncharacterized protein</fullName>
    </submittedName>
</protein>
<evidence type="ECO:0000313" key="3">
    <source>
        <dbReference type="EMBL" id="QJB03050.1"/>
    </source>
</evidence>
<keyword evidence="1" id="KW-0472">Membrane</keyword>
<name>A0A6M3MA08_9ZZZZ</name>
<accession>A0A6M3MA08</accession>
<gene>
    <name evidence="2" type="ORF">MM171A01442_0014</name>
    <name evidence="3" type="ORF">MM171B00931_0014</name>
</gene>